<dbReference type="InterPro" id="IPR036047">
    <property type="entry name" value="F-box-like_dom_sf"/>
</dbReference>
<dbReference type="Pfam" id="PF00646">
    <property type="entry name" value="F-box"/>
    <property type="match status" value="1"/>
</dbReference>
<dbReference type="PANTHER" id="PTHR32212">
    <property type="entry name" value="CYCLIN-LIKE F-BOX"/>
    <property type="match status" value="1"/>
</dbReference>
<feature type="domain" description="F-box" evidence="1">
    <location>
        <begin position="17"/>
        <end position="56"/>
    </location>
</feature>
<organism evidence="3 4">
    <name type="scientific">Lactuca sativa</name>
    <name type="common">Garden lettuce</name>
    <dbReference type="NCBI Taxonomy" id="4236"/>
    <lineage>
        <taxon>Eukaryota</taxon>
        <taxon>Viridiplantae</taxon>
        <taxon>Streptophyta</taxon>
        <taxon>Embryophyta</taxon>
        <taxon>Tracheophyta</taxon>
        <taxon>Spermatophyta</taxon>
        <taxon>Magnoliopsida</taxon>
        <taxon>eudicotyledons</taxon>
        <taxon>Gunneridae</taxon>
        <taxon>Pentapetalae</taxon>
        <taxon>asterids</taxon>
        <taxon>campanulids</taxon>
        <taxon>Asterales</taxon>
        <taxon>Asteraceae</taxon>
        <taxon>Cichorioideae</taxon>
        <taxon>Cichorieae</taxon>
        <taxon>Lactucinae</taxon>
        <taxon>Lactuca</taxon>
    </lineage>
</organism>
<evidence type="ECO:0000259" key="1">
    <source>
        <dbReference type="Pfam" id="PF00646"/>
    </source>
</evidence>
<dbReference type="CDD" id="cd22160">
    <property type="entry name" value="F-box_AtFBL13-like"/>
    <property type="match status" value="1"/>
</dbReference>
<evidence type="ECO:0008006" key="5">
    <source>
        <dbReference type="Google" id="ProtNLM"/>
    </source>
</evidence>
<evidence type="ECO:0000259" key="2">
    <source>
        <dbReference type="Pfam" id="PF23622"/>
    </source>
</evidence>
<dbReference type="InterPro" id="IPR053781">
    <property type="entry name" value="F-box_AtFBL13-like"/>
</dbReference>
<proteinExistence type="predicted"/>
<keyword evidence="4" id="KW-1185">Reference proteome</keyword>
<evidence type="ECO:0000313" key="3">
    <source>
        <dbReference type="EMBL" id="KAJ0203903.1"/>
    </source>
</evidence>
<dbReference type="SUPFAM" id="SSF52047">
    <property type="entry name" value="RNI-like"/>
    <property type="match status" value="1"/>
</dbReference>
<feature type="domain" description="At1g61320/AtMIF1 LRR" evidence="2">
    <location>
        <begin position="99"/>
        <end position="261"/>
    </location>
</feature>
<dbReference type="Proteomes" id="UP000235145">
    <property type="component" value="Unassembled WGS sequence"/>
</dbReference>
<evidence type="ECO:0000313" key="4">
    <source>
        <dbReference type="Proteomes" id="UP000235145"/>
    </source>
</evidence>
<protein>
    <recommendedName>
        <fullName evidence="5">F-box domain-containing protein</fullName>
    </recommendedName>
</protein>
<reference evidence="3 4" key="1">
    <citation type="journal article" date="2017" name="Nat. Commun.">
        <title>Genome assembly with in vitro proximity ligation data and whole-genome triplication in lettuce.</title>
        <authorList>
            <person name="Reyes-Chin-Wo S."/>
            <person name="Wang Z."/>
            <person name="Yang X."/>
            <person name="Kozik A."/>
            <person name="Arikit S."/>
            <person name="Song C."/>
            <person name="Xia L."/>
            <person name="Froenicke L."/>
            <person name="Lavelle D.O."/>
            <person name="Truco M.J."/>
            <person name="Xia R."/>
            <person name="Zhu S."/>
            <person name="Xu C."/>
            <person name="Xu H."/>
            <person name="Xu X."/>
            <person name="Cox K."/>
            <person name="Korf I."/>
            <person name="Meyers B.C."/>
            <person name="Michelmore R.W."/>
        </authorList>
    </citation>
    <scope>NUCLEOTIDE SEQUENCE [LARGE SCALE GENOMIC DNA]</scope>
    <source>
        <strain evidence="4">cv. Salinas</strain>
        <tissue evidence="3">Seedlings</tissue>
    </source>
</reference>
<dbReference type="InterPro" id="IPR032675">
    <property type="entry name" value="LRR_dom_sf"/>
</dbReference>
<dbReference type="SUPFAM" id="SSF81383">
    <property type="entry name" value="F-box domain"/>
    <property type="match status" value="1"/>
</dbReference>
<dbReference type="InterPro" id="IPR001810">
    <property type="entry name" value="F-box_dom"/>
</dbReference>
<dbReference type="PANTHER" id="PTHR32212:SF467">
    <property type="entry name" value="LEUCINE-RICH REPEAT DOMAIN SUPERFAMILY, F-BOX-LIKE DOMAIN SUPERFAMILY"/>
    <property type="match status" value="1"/>
</dbReference>
<dbReference type="InterPro" id="IPR055357">
    <property type="entry name" value="LRR_At1g61320_AtMIF1"/>
</dbReference>
<dbReference type="EMBL" id="NBSK02000005">
    <property type="protein sequence ID" value="KAJ0203903.1"/>
    <property type="molecule type" value="Genomic_DNA"/>
</dbReference>
<name>A0A9R1VFP1_LACSA</name>
<dbReference type="AlphaFoldDB" id="A0A9R1VFP1"/>
<accession>A0A9R1VFP1</accession>
<dbReference type="OrthoDB" id="612216at2759"/>
<gene>
    <name evidence="3" type="ORF">LSAT_V11C500284200</name>
</gene>
<sequence length="355" mass="41671">MKMLEEGQNQKEEEDGISGLPDCLLLEILSRLPSTKDAIRTGTLSKRWAHLWTWVPTLIFAHYNHPYPWSSCKCLRKPNSIYDFARSVEKTLTQCCHLKLKKFELRTHYDIRFKSLFKNWIRHAISCNVEELNLEFMYPDEFWLDEFIFINSCFTDLKLAGCKLNPSGAISWKNLKSLYISYMKLDEDLIVNILSGSPLLETLVLVDLDDYTGIYTTSDDESEANIMKSNASNSLSLTQCPQPKLKKFKLIMLYDIEFLLEGFIPNFNIPLRIRLYKTIIFAQKNHSYLQIEKEELMVYYWRSDTIKLEILYYGFFCYDGFTKIKWLVKQYKDGRRLHTEIQQSDTISCGFCAGV</sequence>
<dbReference type="Pfam" id="PF23622">
    <property type="entry name" value="LRR_At1g61320_AtMIF1"/>
    <property type="match status" value="1"/>
</dbReference>
<dbReference type="Gene3D" id="3.80.10.10">
    <property type="entry name" value="Ribonuclease Inhibitor"/>
    <property type="match status" value="1"/>
</dbReference>
<comment type="caution">
    <text evidence="3">The sequence shown here is derived from an EMBL/GenBank/DDBJ whole genome shotgun (WGS) entry which is preliminary data.</text>
</comment>